<keyword evidence="1" id="KW-0406">Ion transport</keyword>
<feature type="non-terminal residue" evidence="4">
    <location>
        <position position="73"/>
    </location>
</feature>
<dbReference type="InterPro" id="IPR050721">
    <property type="entry name" value="Trk_Ktr_HKT_K-transport"/>
</dbReference>
<keyword evidence="1" id="KW-0633">Potassium transport</keyword>
<keyword evidence="1" id="KW-0813">Transport</keyword>
<evidence type="ECO:0000259" key="3">
    <source>
        <dbReference type="PROSITE" id="PS51201"/>
    </source>
</evidence>
<evidence type="ECO:0000256" key="1">
    <source>
        <dbReference type="ARBA" id="ARBA00022538"/>
    </source>
</evidence>
<dbReference type="InterPro" id="IPR036291">
    <property type="entry name" value="NAD(P)-bd_dom_sf"/>
</dbReference>
<dbReference type="Gene3D" id="3.40.50.720">
    <property type="entry name" value="NAD(P)-binding Rossmann-like Domain"/>
    <property type="match status" value="1"/>
</dbReference>
<organism evidence="4">
    <name type="scientific">marine sediment metagenome</name>
    <dbReference type="NCBI Taxonomy" id="412755"/>
    <lineage>
        <taxon>unclassified sequences</taxon>
        <taxon>metagenomes</taxon>
        <taxon>ecological metagenomes</taxon>
    </lineage>
</organism>
<comment type="caution">
    <text evidence="4">The sequence shown here is derived from an EMBL/GenBank/DDBJ whole genome shotgun (WGS) entry which is preliminary data.</text>
</comment>
<dbReference type="GO" id="GO:0005886">
    <property type="term" value="C:plasma membrane"/>
    <property type="evidence" value="ECO:0007669"/>
    <property type="project" value="InterPro"/>
</dbReference>
<reference evidence="4" key="1">
    <citation type="journal article" date="2014" name="Front. Microbiol.">
        <title>High frequency of phylogenetically diverse reductive dehalogenase-homologous genes in deep subseafloor sedimentary metagenomes.</title>
        <authorList>
            <person name="Kawai M."/>
            <person name="Futagami T."/>
            <person name="Toyoda A."/>
            <person name="Takaki Y."/>
            <person name="Nishi S."/>
            <person name="Hori S."/>
            <person name="Arai W."/>
            <person name="Tsubouchi T."/>
            <person name="Morono Y."/>
            <person name="Uchiyama I."/>
            <person name="Ito T."/>
            <person name="Fujiyama A."/>
            <person name="Inagaki F."/>
            <person name="Takami H."/>
        </authorList>
    </citation>
    <scope>NUCLEOTIDE SEQUENCE</scope>
    <source>
        <strain evidence="4">Expedition CK06-06</strain>
    </source>
</reference>
<evidence type="ECO:0000313" key="4">
    <source>
        <dbReference type="EMBL" id="GAI42631.1"/>
    </source>
</evidence>
<dbReference type="EMBL" id="BARV01025273">
    <property type="protein sequence ID" value="GAI42631.1"/>
    <property type="molecule type" value="Genomic_DNA"/>
</dbReference>
<dbReference type="PRINTS" id="PR00335">
    <property type="entry name" value="KUPTAKETRKA"/>
</dbReference>
<dbReference type="PANTHER" id="PTHR43833">
    <property type="entry name" value="POTASSIUM CHANNEL PROTEIN 2-RELATED-RELATED"/>
    <property type="match status" value="1"/>
</dbReference>
<feature type="domain" description="RCK N-terminal" evidence="3">
    <location>
        <begin position="1"/>
        <end position="73"/>
    </location>
</feature>
<name>X1PJD4_9ZZZZ</name>
<dbReference type="InterPro" id="IPR003148">
    <property type="entry name" value="RCK_N"/>
</dbReference>
<dbReference type="PANTHER" id="PTHR43833:SF8">
    <property type="entry name" value="TRK SYSTEM POTASSIUM UPTAKE PROTEIN TRKA"/>
    <property type="match status" value="1"/>
</dbReference>
<proteinExistence type="predicted"/>
<dbReference type="SUPFAM" id="SSF51735">
    <property type="entry name" value="NAD(P)-binding Rossmann-fold domains"/>
    <property type="match status" value="1"/>
</dbReference>
<sequence length="73" mass="7687">MKVVIMGCGRVGAELAALLDREGQEVTILDIDPDAFGQLPSDFKGSRVVGNGIDQDVLRRIGVAEADAFVAVT</sequence>
<dbReference type="Pfam" id="PF02254">
    <property type="entry name" value="TrkA_N"/>
    <property type="match status" value="1"/>
</dbReference>
<dbReference type="AlphaFoldDB" id="X1PJD4"/>
<accession>X1PJD4</accession>
<gene>
    <name evidence="4" type="ORF">S06H3_41083</name>
</gene>
<dbReference type="InterPro" id="IPR006036">
    <property type="entry name" value="K_uptake_TrkA"/>
</dbReference>
<dbReference type="PROSITE" id="PS51201">
    <property type="entry name" value="RCK_N"/>
    <property type="match status" value="1"/>
</dbReference>
<dbReference type="GO" id="GO:0015079">
    <property type="term" value="F:potassium ion transmembrane transporter activity"/>
    <property type="evidence" value="ECO:0007669"/>
    <property type="project" value="InterPro"/>
</dbReference>
<evidence type="ECO:0000256" key="2">
    <source>
        <dbReference type="ARBA" id="ARBA00022958"/>
    </source>
</evidence>
<protein>
    <recommendedName>
        <fullName evidence="3">RCK N-terminal domain-containing protein</fullName>
    </recommendedName>
</protein>
<keyword evidence="2" id="KW-0630">Potassium</keyword>